<evidence type="ECO:0000256" key="2">
    <source>
        <dbReference type="SAM" id="MobiDB-lite"/>
    </source>
</evidence>
<feature type="region of interest" description="Disordered" evidence="2">
    <location>
        <begin position="379"/>
        <end position="401"/>
    </location>
</feature>
<keyword evidence="1" id="KW-0862">Zinc</keyword>
<feature type="compositionally biased region" description="Basic and acidic residues" evidence="2">
    <location>
        <begin position="385"/>
        <end position="395"/>
    </location>
</feature>
<evidence type="ECO:0000256" key="1">
    <source>
        <dbReference type="PROSITE-ProRule" id="PRU00047"/>
    </source>
</evidence>
<dbReference type="GO" id="GO:0008270">
    <property type="term" value="F:zinc ion binding"/>
    <property type="evidence" value="ECO:0007669"/>
    <property type="project" value="UniProtKB-KW"/>
</dbReference>
<gene>
    <name evidence="4" type="ORF">R1sor_020167</name>
</gene>
<name>A0ABD3II99_9MARC</name>
<dbReference type="InterPro" id="IPR040256">
    <property type="entry name" value="At4g02000-like"/>
</dbReference>
<feature type="compositionally biased region" description="Polar residues" evidence="2">
    <location>
        <begin position="299"/>
        <end position="309"/>
    </location>
</feature>
<keyword evidence="5" id="KW-1185">Reference proteome</keyword>
<sequence length="477" mass="54132">MWRGGGGVEGGHLDYDSRGNGVMKSVCESEQEPEGEIRMIDLDVDKAAQKIGHFCRTAIVLQALESTPSHDRVTSWVHDVLEGRIDLQVSQVTALSRREFLLVFMSEEGKNAVMDKPPKFLDCKIIRLVEWSNRKQDALAAHLKAAWIELRDIPPLLEDQAVRMLDAIGPVTYQTFEKRTEMCYATIRACVMLDIRDELPRAIGLKTPWWKTYFQPVVYIRLPDHCYQCLQKGHLARQCHNSKPGMGTGPLRPGIRVTGAQSILAQAEDPRPQAGGDQGGEFTPVRPNPRKDNSKMDSHTGTGSTSRSNRFAVLGEDDPEEEWFPSRQPKEEKTPKPQCRRRLTPQKEKLLIQTRVQCQVFAKRQVNYLLDPKVVFSGGSTSPEEFGRGPKEKPSVDFSSPRLERASVLKATEKRRAIEHLDLSGCRLAERFEQTSDSENDKDRERKIRNDSLSQVRFVLQSMPSREGMRKVKENLE</sequence>
<evidence type="ECO:0000313" key="5">
    <source>
        <dbReference type="Proteomes" id="UP001633002"/>
    </source>
</evidence>
<dbReference type="PROSITE" id="PS50158">
    <property type="entry name" value="ZF_CCHC"/>
    <property type="match status" value="1"/>
</dbReference>
<dbReference type="InterPro" id="IPR001878">
    <property type="entry name" value="Znf_CCHC"/>
</dbReference>
<feature type="compositionally biased region" description="Basic and acidic residues" evidence="2">
    <location>
        <begin position="289"/>
        <end position="298"/>
    </location>
</feature>
<comment type="caution">
    <text evidence="4">The sequence shown here is derived from an EMBL/GenBank/DDBJ whole genome shotgun (WGS) entry which is preliminary data.</text>
</comment>
<dbReference type="PANTHER" id="PTHR31286:SF180">
    <property type="entry name" value="OS10G0362600 PROTEIN"/>
    <property type="match status" value="1"/>
</dbReference>
<dbReference type="Proteomes" id="UP001633002">
    <property type="component" value="Unassembled WGS sequence"/>
</dbReference>
<keyword evidence="1" id="KW-0863">Zinc-finger</keyword>
<feature type="region of interest" description="Disordered" evidence="2">
    <location>
        <begin position="269"/>
        <end position="344"/>
    </location>
</feature>
<dbReference type="AlphaFoldDB" id="A0ABD3II99"/>
<keyword evidence="1" id="KW-0479">Metal-binding</keyword>
<proteinExistence type="predicted"/>
<reference evidence="4 5" key="1">
    <citation type="submission" date="2024-09" db="EMBL/GenBank/DDBJ databases">
        <title>Chromosome-scale assembly of Riccia sorocarpa.</title>
        <authorList>
            <person name="Paukszto L."/>
        </authorList>
    </citation>
    <scope>NUCLEOTIDE SEQUENCE [LARGE SCALE GENOMIC DNA]</scope>
    <source>
        <strain evidence="4">LP-2024</strain>
        <tissue evidence="4">Aerial parts of the thallus</tissue>
    </source>
</reference>
<accession>A0ABD3II99</accession>
<dbReference type="PANTHER" id="PTHR31286">
    <property type="entry name" value="GLYCINE-RICH CELL WALL STRUCTURAL PROTEIN 1.8-LIKE"/>
    <property type="match status" value="1"/>
</dbReference>
<organism evidence="4 5">
    <name type="scientific">Riccia sorocarpa</name>
    <dbReference type="NCBI Taxonomy" id="122646"/>
    <lineage>
        <taxon>Eukaryota</taxon>
        <taxon>Viridiplantae</taxon>
        <taxon>Streptophyta</taxon>
        <taxon>Embryophyta</taxon>
        <taxon>Marchantiophyta</taxon>
        <taxon>Marchantiopsida</taxon>
        <taxon>Marchantiidae</taxon>
        <taxon>Marchantiales</taxon>
        <taxon>Ricciaceae</taxon>
        <taxon>Riccia</taxon>
    </lineage>
</organism>
<feature type="domain" description="CCHC-type" evidence="3">
    <location>
        <begin position="226"/>
        <end position="239"/>
    </location>
</feature>
<dbReference type="EMBL" id="JBJQOH010000001">
    <property type="protein sequence ID" value="KAL3702145.1"/>
    <property type="molecule type" value="Genomic_DNA"/>
</dbReference>
<protein>
    <recommendedName>
        <fullName evidence="3">CCHC-type domain-containing protein</fullName>
    </recommendedName>
</protein>
<evidence type="ECO:0000259" key="3">
    <source>
        <dbReference type="PROSITE" id="PS50158"/>
    </source>
</evidence>
<evidence type="ECO:0000313" key="4">
    <source>
        <dbReference type="EMBL" id="KAL3702145.1"/>
    </source>
</evidence>